<feature type="region of interest" description="Disordered" evidence="1">
    <location>
        <begin position="1"/>
        <end position="154"/>
    </location>
</feature>
<dbReference type="AlphaFoldDB" id="A0A6J4ICX6"/>
<feature type="non-terminal residue" evidence="2">
    <location>
        <position position="1"/>
    </location>
</feature>
<evidence type="ECO:0000256" key="1">
    <source>
        <dbReference type="SAM" id="MobiDB-lite"/>
    </source>
</evidence>
<protein>
    <submittedName>
        <fullName evidence="2">High-affinity branched-chain amino acid transport system permease protein LivH</fullName>
    </submittedName>
</protein>
<gene>
    <name evidence="2" type="ORF">AVDCRST_MAG57-1827</name>
</gene>
<name>A0A6J4ICX6_9ACTN</name>
<proteinExistence type="predicted"/>
<feature type="compositionally biased region" description="Basic residues" evidence="1">
    <location>
        <begin position="143"/>
        <end position="152"/>
    </location>
</feature>
<feature type="compositionally biased region" description="Basic residues" evidence="1">
    <location>
        <begin position="196"/>
        <end position="205"/>
    </location>
</feature>
<feature type="non-terminal residue" evidence="2">
    <location>
        <position position="296"/>
    </location>
</feature>
<sequence length="296" mass="33580">DPVPVAADERRLPRRHLRPDRPRVRDHLQGQRGRQLHARLAAPAGRLLDRPAVGPPGLLARRPGGHRHHRAGRPDHRAADHQPVARRPRHQPGDRDHRRRHHPADRADQADRLRHPQRPAPVGWRVLPHRRRGDQRQPADRHPGRRRPHRPVLRGLQVLQLGRVDARLGGGRRDRGAHGHQAGAGLGPRVGGRRGAGGRRRALPRRVAHAGCEPERLHRRAASVPGRDPRRPRLDRRCAGRRTAHRYGGVLRRRLPGPTALPGSWVRRRRPVHRDDHRAPLPAVRTVRHQGADPCL</sequence>
<feature type="compositionally biased region" description="Basic and acidic residues" evidence="1">
    <location>
        <begin position="104"/>
        <end position="114"/>
    </location>
</feature>
<evidence type="ECO:0000313" key="2">
    <source>
        <dbReference type="EMBL" id="CAA9246682.1"/>
    </source>
</evidence>
<dbReference type="EMBL" id="CADCTI010000159">
    <property type="protein sequence ID" value="CAA9246682.1"/>
    <property type="molecule type" value="Genomic_DNA"/>
</dbReference>
<reference evidence="2" key="1">
    <citation type="submission" date="2020-02" db="EMBL/GenBank/DDBJ databases">
        <authorList>
            <person name="Meier V. D."/>
        </authorList>
    </citation>
    <scope>NUCLEOTIDE SEQUENCE</scope>
    <source>
        <strain evidence="2">AVDCRST_MAG57</strain>
    </source>
</reference>
<accession>A0A6J4ICX6</accession>
<feature type="compositionally biased region" description="Basic and acidic residues" evidence="1">
    <location>
        <begin position="19"/>
        <end position="29"/>
    </location>
</feature>
<feature type="compositionally biased region" description="Gly residues" evidence="1">
    <location>
        <begin position="182"/>
        <end position="195"/>
    </location>
</feature>
<feature type="region of interest" description="Disordered" evidence="1">
    <location>
        <begin position="168"/>
        <end position="205"/>
    </location>
</feature>
<organism evidence="2">
    <name type="scientific">uncultured Blastococcus sp</name>
    <dbReference type="NCBI Taxonomy" id="217144"/>
    <lineage>
        <taxon>Bacteria</taxon>
        <taxon>Bacillati</taxon>
        <taxon>Actinomycetota</taxon>
        <taxon>Actinomycetes</taxon>
        <taxon>Geodermatophilales</taxon>
        <taxon>Geodermatophilaceae</taxon>
        <taxon>Blastococcus</taxon>
        <taxon>environmental samples</taxon>
    </lineage>
</organism>